<accession>A0A671VGT3</accession>
<organism evidence="8 9">
    <name type="scientific">Sparus aurata</name>
    <name type="common">Gilthead sea bream</name>
    <dbReference type="NCBI Taxonomy" id="8175"/>
    <lineage>
        <taxon>Eukaryota</taxon>
        <taxon>Metazoa</taxon>
        <taxon>Chordata</taxon>
        <taxon>Craniata</taxon>
        <taxon>Vertebrata</taxon>
        <taxon>Euteleostomi</taxon>
        <taxon>Actinopterygii</taxon>
        <taxon>Neopterygii</taxon>
        <taxon>Teleostei</taxon>
        <taxon>Neoteleostei</taxon>
        <taxon>Acanthomorphata</taxon>
        <taxon>Eupercaria</taxon>
        <taxon>Spariformes</taxon>
        <taxon>Sparidae</taxon>
        <taxon>Sparus</taxon>
    </lineage>
</organism>
<dbReference type="Pfam" id="PF13853">
    <property type="entry name" value="7tm_4"/>
    <property type="match status" value="2"/>
</dbReference>
<dbReference type="SUPFAM" id="SSF81321">
    <property type="entry name" value="Family A G protein-coupled receptor-like"/>
    <property type="match status" value="1"/>
</dbReference>
<dbReference type="Ensembl" id="ENSSAUT00010025214.1">
    <property type="protein sequence ID" value="ENSSAUP00010023866.1"/>
    <property type="gene ID" value="ENSSAUG00010010496.1"/>
</dbReference>
<protein>
    <recommendedName>
        <fullName evidence="7">G-protein coupled receptors family 1 profile domain-containing protein</fullName>
    </recommendedName>
</protein>
<dbReference type="InterPro" id="IPR017452">
    <property type="entry name" value="GPCR_Rhodpsn_7TM"/>
</dbReference>
<dbReference type="InterPro" id="IPR000725">
    <property type="entry name" value="Olfact_rcpt"/>
</dbReference>
<feature type="transmembrane region" description="Helical" evidence="6">
    <location>
        <begin position="61"/>
        <end position="80"/>
    </location>
</feature>
<evidence type="ECO:0000256" key="6">
    <source>
        <dbReference type="SAM" id="Phobius"/>
    </source>
</evidence>
<feature type="transmembrane region" description="Helical" evidence="6">
    <location>
        <begin position="191"/>
        <end position="215"/>
    </location>
</feature>
<dbReference type="AlphaFoldDB" id="A0A671VGT3"/>
<gene>
    <name evidence="8" type="primary">LOC115593852</name>
</gene>
<dbReference type="OMA" id="YGLCYTV"/>
<name>A0A671VGT3_SPAAU</name>
<comment type="subcellular location">
    <subcellularLocation>
        <location evidence="1">Membrane</location>
        <topology evidence="1">Multi-pass membrane protein</topology>
    </subcellularLocation>
</comment>
<evidence type="ECO:0000256" key="5">
    <source>
        <dbReference type="ARBA" id="ARBA00023224"/>
    </source>
</evidence>
<dbReference type="InterPro" id="IPR052921">
    <property type="entry name" value="GPCR1_Superfamily_Member"/>
</dbReference>
<evidence type="ECO:0000259" key="7">
    <source>
        <dbReference type="PROSITE" id="PS50262"/>
    </source>
</evidence>
<evidence type="ECO:0000256" key="1">
    <source>
        <dbReference type="ARBA" id="ARBA00004141"/>
    </source>
</evidence>
<dbReference type="PANTHER" id="PTHR26451:SF109">
    <property type="entry name" value="ODORANT RECEPTOR-RELATED"/>
    <property type="match status" value="1"/>
</dbReference>
<evidence type="ECO:0000313" key="9">
    <source>
        <dbReference type="Proteomes" id="UP000472265"/>
    </source>
</evidence>
<evidence type="ECO:0000256" key="4">
    <source>
        <dbReference type="ARBA" id="ARBA00023136"/>
    </source>
</evidence>
<sequence>MENQNFSDDFILLEGLKVSSQSSLPAFVFLLLIYIFAVVSNISLVTLIFTTRRLHQPMYLLFCNMSINDIFGTSIITPHILRNIFIPPSERLIDYNSCVIQAFCVHLYAAAIILLGLTIRLSRCRRFIFNPFCDNATLFKLSCENVLINNIYGLCYTVVLLGSSTGSLTLTYLKIAGVCLRSKNKALNSKALQTCTTHLAVYIFLLVSCFAVVILHRFPHLSDHRKVVAVLIEVTLPALNAVIYGLQIKEIKQRIITLFNNSKVTQMT</sequence>
<dbReference type="GO" id="GO:0016020">
    <property type="term" value="C:membrane"/>
    <property type="evidence" value="ECO:0007669"/>
    <property type="project" value="UniProtKB-SubCell"/>
</dbReference>
<keyword evidence="9" id="KW-1185">Reference proteome</keyword>
<feature type="domain" description="G-protein coupled receptors family 1 profile" evidence="7">
    <location>
        <begin position="40"/>
        <end position="268"/>
    </location>
</feature>
<evidence type="ECO:0000256" key="3">
    <source>
        <dbReference type="ARBA" id="ARBA00022989"/>
    </source>
</evidence>
<dbReference type="PANTHER" id="PTHR26451">
    <property type="entry name" value="G_PROTEIN_RECEP_F1_2 DOMAIN-CONTAINING PROTEIN"/>
    <property type="match status" value="1"/>
</dbReference>
<keyword evidence="2 6" id="KW-0812">Transmembrane</keyword>
<dbReference type="GO" id="GO:0004984">
    <property type="term" value="F:olfactory receptor activity"/>
    <property type="evidence" value="ECO:0007669"/>
    <property type="project" value="InterPro"/>
</dbReference>
<feature type="transmembrane region" description="Helical" evidence="6">
    <location>
        <begin position="227"/>
        <end position="246"/>
    </location>
</feature>
<dbReference type="GO" id="GO:0005549">
    <property type="term" value="F:odorant binding"/>
    <property type="evidence" value="ECO:0007669"/>
    <property type="project" value="TreeGrafter"/>
</dbReference>
<feature type="transmembrane region" description="Helical" evidence="6">
    <location>
        <begin position="100"/>
        <end position="119"/>
    </location>
</feature>
<evidence type="ECO:0000313" key="8">
    <source>
        <dbReference type="Ensembl" id="ENSSAUP00010023866.1"/>
    </source>
</evidence>
<reference evidence="8" key="1">
    <citation type="submission" date="2021-04" db="EMBL/GenBank/DDBJ databases">
        <authorList>
            <consortium name="Wellcome Sanger Institute Data Sharing"/>
        </authorList>
    </citation>
    <scope>NUCLEOTIDE SEQUENCE [LARGE SCALE GENOMIC DNA]</scope>
</reference>
<dbReference type="InParanoid" id="A0A671VGT3"/>
<evidence type="ECO:0000256" key="2">
    <source>
        <dbReference type="ARBA" id="ARBA00022692"/>
    </source>
</evidence>
<keyword evidence="4 6" id="KW-0472">Membrane</keyword>
<proteinExistence type="predicted"/>
<keyword evidence="3 6" id="KW-1133">Transmembrane helix</keyword>
<reference evidence="8" key="3">
    <citation type="submission" date="2025-09" db="UniProtKB">
        <authorList>
            <consortium name="Ensembl"/>
        </authorList>
    </citation>
    <scope>IDENTIFICATION</scope>
</reference>
<dbReference type="GO" id="GO:0007186">
    <property type="term" value="P:G protein-coupled receptor signaling pathway"/>
    <property type="evidence" value="ECO:0007669"/>
    <property type="project" value="InterPro"/>
</dbReference>
<dbReference type="Gene3D" id="1.20.1070.10">
    <property type="entry name" value="Rhodopsin 7-helix transmembrane proteins"/>
    <property type="match status" value="2"/>
</dbReference>
<feature type="transmembrane region" description="Helical" evidence="6">
    <location>
        <begin position="26"/>
        <end position="49"/>
    </location>
</feature>
<keyword evidence="5" id="KW-0807">Transducer</keyword>
<dbReference type="PROSITE" id="PS50262">
    <property type="entry name" value="G_PROTEIN_RECEP_F1_2"/>
    <property type="match status" value="1"/>
</dbReference>
<dbReference type="GeneTree" id="ENSGT00940000162761"/>
<reference evidence="8" key="2">
    <citation type="submission" date="2025-08" db="UniProtKB">
        <authorList>
            <consortium name="Ensembl"/>
        </authorList>
    </citation>
    <scope>IDENTIFICATION</scope>
</reference>
<dbReference type="Proteomes" id="UP000472265">
    <property type="component" value="Chromosome 13"/>
</dbReference>